<dbReference type="PANTHER" id="PTHR46268">
    <property type="entry name" value="STRESS RESPONSE PROTEIN NHAX"/>
    <property type="match status" value="1"/>
</dbReference>
<accession>A0A1W2LVT4</accession>
<dbReference type="InterPro" id="IPR006016">
    <property type="entry name" value="UspA"/>
</dbReference>
<organism evidence="3 4">
    <name type="scientific">Amycolatopsis keratiniphila subsp. keratiniphila</name>
    <dbReference type="NCBI Taxonomy" id="227715"/>
    <lineage>
        <taxon>Bacteria</taxon>
        <taxon>Bacillati</taxon>
        <taxon>Actinomycetota</taxon>
        <taxon>Actinomycetes</taxon>
        <taxon>Pseudonocardiales</taxon>
        <taxon>Pseudonocardiaceae</taxon>
        <taxon>Amycolatopsis</taxon>
        <taxon>Amycolatopsis japonica group</taxon>
    </lineage>
</organism>
<sequence>MTTSPADEGRGAVIAGFDGSAQSRQAVQWGAAEAALLERRLLLVHCFEWPAQEAMYGSVSPSLHALGTPAYPELNAEHFREVAEEQLTATVEKCRLEWPGLDVSSSVVDGDPATALPLVADEVDAPLVVVGASGSGALVRALLGSTAAELARTSRRPTVVVRAPQVVPMSKPVVVGVDGSEVSERALRFAFAFAARHRVPLRAVHAWSDRPLDKIADTIVSAALGPREQDTFASLNDSLAERQLRRGEKAYPSVTVSRHHAVDRPADALVAQAADAALLVVGSHGRGALRRLFLGSVSHAVLYHAPCSVAVLTDNESTMDDSYAGARDEAGAAP</sequence>
<dbReference type="InterPro" id="IPR014729">
    <property type="entry name" value="Rossmann-like_a/b/a_fold"/>
</dbReference>
<dbReference type="Proteomes" id="UP000076660">
    <property type="component" value="Unassembled WGS sequence"/>
</dbReference>
<dbReference type="PANTHER" id="PTHR46268:SF6">
    <property type="entry name" value="UNIVERSAL STRESS PROTEIN UP12"/>
    <property type="match status" value="1"/>
</dbReference>
<dbReference type="InterPro" id="IPR006015">
    <property type="entry name" value="Universal_stress_UspA"/>
</dbReference>
<gene>
    <name evidence="3" type="ORF">AVR91_0216590</name>
</gene>
<reference evidence="3 4" key="1">
    <citation type="submission" date="2016-12" db="EMBL/GenBank/DDBJ databases">
        <title>Amycolatopsis keratiniphila subsp. keratiniphila genome sequencing and assembly.</title>
        <authorList>
            <person name="Mayilraj S."/>
            <person name="Kaur N."/>
        </authorList>
    </citation>
    <scope>NUCLEOTIDE SEQUENCE [LARGE SCALE GENOMIC DNA]</scope>
    <source>
        <strain evidence="3 4">DSM 44409</strain>
    </source>
</reference>
<evidence type="ECO:0000313" key="3">
    <source>
        <dbReference type="EMBL" id="ONF70436.1"/>
    </source>
</evidence>
<dbReference type="OrthoDB" id="3404132at2"/>
<dbReference type="Gene3D" id="3.40.50.620">
    <property type="entry name" value="HUPs"/>
    <property type="match status" value="2"/>
</dbReference>
<proteinExistence type="inferred from homology"/>
<comment type="caution">
    <text evidence="3">The sequence shown here is derived from an EMBL/GenBank/DDBJ whole genome shotgun (WGS) entry which is preliminary data.</text>
</comment>
<dbReference type="Pfam" id="PF00582">
    <property type="entry name" value="Usp"/>
    <property type="match status" value="2"/>
</dbReference>
<evidence type="ECO:0000259" key="2">
    <source>
        <dbReference type="Pfam" id="PF00582"/>
    </source>
</evidence>
<name>A0A1W2LVT4_9PSEU</name>
<feature type="domain" description="UspA" evidence="2">
    <location>
        <begin position="169"/>
        <end position="311"/>
    </location>
</feature>
<dbReference type="RefSeq" id="WP_063277107.1">
    <property type="nucleotide sequence ID" value="NZ_LQMT02000014.1"/>
</dbReference>
<dbReference type="EMBL" id="LQMT02000014">
    <property type="protein sequence ID" value="ONF70436.1"/>
    <property type="molecule type" value="Genomic_DNA"/>
</dbReference>
<evidence type="ECO:0000256" key="1">
    <source>
        <dbReference type="ARBA" id="ARBA00008791"/>
    </source>
</evidence>
<dbReference type="AlphaFoldDB" id="A0A1W2LVT4"/>
<dbReference type="CDD" id="cd00293">
    <property type="entry name" value="USP-like"/>
    <property type="match status" value="1"/>
</dbReference>
<protein>
    <recommendedName>
        <fullName evidence="2">UspA domain-containing protein</fullName>
    </recommendedName>
</protein>
<dbReference type="PRINTS" id="PR01438">
    <property type="entry name" value="UNVRSLSTRESS"/>
</dbReference>
<evidence type="ECO:0000313" key="4">
    <source>
        <dbReference type="Proteomes" id="UP000076660"/>
    </source>
</evidence>
<feature type="domain" description="UspA" evidence="2">
    <location>
        <begin position="13"/>
        <end position="162"/>
    </location>
</feature>
<dbReference type="SUPFAM" id="SSF52402">
    <property type="entry name" value="Adenine nucleotide alpha hydrolases-like"/>
    <property type="match status" value="2"/>
</dbReference>
<comment type="similarity">
    <text evidence="1">Belongs to the universal stress protein A family.</text>
</comment>